<dbReference type="AlphaFoldDB" id="A0A975B8P9"/>
<protein>
    <submittedName>
        <fullName evidence="2">Uroporphyrinogen decarboxylase</fullName>
    </submittedName>
</protein>
<dbReference type="InterPro" id="IPR000257">
    <property type="entry name" value="Uroporphyrinogen_deCOase"/>
</dbReference>
<accession>A0A975B8P9</accession>
<dbReference type="Pfam" id="PF01208">
    <property type="entry name" value="URO-D"/>
    <property type="match status" value="1"/>
</dbReference>
<organism evidence="2 3">
    <name type="scientific">Desulfonema limicola</name>
    <dbReference type="NCBI Taxonomy" id="45656"/>
    <lineage>
        <taxon>Bacteria</taxon>
        <taxon>Pseudomonadati</taxon>
        <taxon>Thermodesulfobacteriota</taxon>
        <taxon>Desulfobacteria</taxon>
        <taxon>Desulfobacterales</taxon>
        <taxon>Desulfococcaceae</taxon>
        <taxon>Desulfonema</taxon>
    </lineage>
</organism>
<dbReference type="GO" id="GO:0006779">
    <property type="term" value="P:porphyrin-containing compound biosynthetic process"/>
    <property type="evidence" value="ECO:0007669"/>
    <property type="project" value="InterPro"/>
</dbReference>
<gene>
    <name evidence="2" type="ORF">dnl_31430</name>
</gene>
<dbReference type="PANTHER" id="PTHR47099">
    <property type="entry name" value="METHYLCOBAMIDE:COM METHYLTRANSFERASE MTBA"/>
    <property type="match status" value="1"/>
</dbReference>
<dbReference type="GO" id="GO:0004853">
    <property type="term" value="F:uroporphyrinogen decarboxylase activity"/>
    <property type="evidence" value="ECO:0007669"/>
    <property type="project" value="InterPro"/>
</dbReference>
<dbReference type="Proteomes" id="UP000663720">
    <property type="component" value="Chromosome"/>
</dbReference>
<evidence type="ECO:0000259" key="1">
    <source>
        <dbReference type="Pfam" id="PF01208"/>
    </source>
</evidence>
<dbReference type="CDD" id="cd03465">
    <property type="entry name" value="URO-D_like"/>
    <property type="match status" value="1"/>
</dbReference>
<name>A0A975B8P9_9BACT</name>
<evidence type="ECO:0000313" key="2">
    <source>
        <dbReference type="EMBL" id="QTA80830.1"/>
    </source>
</evidence>
<proteinExistence type="predicted"/>
<keyword evidence="3" id="KW-1185">Reference proteome</keyword>
<dbReference type="KEGG" id="dli:dnl_31430"/>
<dbReference type="InterPro" id="IPR038071">
    <property type="entry name" value="UROD/MetE-like_sf"/>
</dbReference>
<dbReference type="Gene3D" id="3.20.20.210">
    <property type="match status" value="1"/>
</dbReference>
<dbReference type="InterPro" id="IPR052024">
    <property type="entry name" value="Methanogen_methyltrans"/>
</dbReference>
<dbReference type="PANTHER" id="PTHR47099:SF1">
    <property type="entry name" value="METHYLCOBAMIDE:COM METHYLTRANSFERASE MTBA"/>
    <property type="match status" value="1"/>
</dbReference>
<reference evidence="2" key="1">
    <citation type="journal article" date="2021" name="Microb. Physiol.">
        <title>Proteogenomic Insights into the Physiology of Marine, Sulfate-Reducing, Filamentous Desulfonema limicola and Desulfonema magnum.</title>
        <authorList>
            <person name="Schnaars V."/>
            <person name="Wohlbrand L."/>
            <person name="Scheve S."/>
            <person name="Hinrichs C."/>
            <person name="Reinhardt R."/>
            <person name="Rabus R."/>
        </authorList>
    </citation>
    <scope>NUCLEOTIDE SEQUENCE</scope>
    <source>
        <strain evidence="2">5ac10</strain>
    </source>
</reference>
<evidence type="ECO:0000313" key="3">
    <source>
        <dbReference type="Proteomes" id="UP000663720"/>
    </source>
</evidence>
<feature type="domain" description="Uroporphyrinogen decarboxylase (URO-D)" evidence="1">
    <location>
        <begin position="4"/>
        <end position="338"/>
    </location>
</feature>
<dbReference type="SUPFAM" id="SSF51726">
    <property type="entry name" value="UROD/MetE-like"/>
    <property type="match status" value="1"/>
</dbReference>
<dbReference type="EMBL" id="CP061799">
    <property type="protein sequence ID" value="QTA80830.1"/>
    <property type="molecule type" value="Genomic_DNA"/>
</dbReference>
<sequence length="347" mass="39016">MITGMDRLNAAAKGEKSDRIPVFCSLFDQGQKELGISSEKYFSNGEYIAQAQLKIREKYGHDNLWSLFYVGREAELLGCKKILFSEQGPPNVADFIIKNHEDIHRLQIPEDISLIPAFEQELKCLKILTQEAGGKYPICAYLTASMTLPALLMGMDKWMELLFLGPRDVRDELLEKCSDFFKKHWKACKKAGADIFVYANAFGSTDTVPMKFFKEHSLGWMEKDLENIDKTGLVYYCGSSRLNNVIDIVIEKLGISTLYLSPFDDVAQGKKIVAGRGVTCGVINDIPMIDSSENEIKQEVKRIISAGIKGGKFAFGTIGIPYNTPERNIFAMVEAACKYGGYEYWKK</sequence>
<dbReference type="RefSeq" id="WP_207692398.1">
    <property type="nucleotide sequence ID" value="NZ_CP061799.1"/>
</dbReference>